<organism evidence="1">
    <name type="scientific">Glycine soja</name>
    <name type="common">Wild soybean</name>
    <dbReference type="NCBI Taxonomy" id="3848"/>
    <lineage>
        <taxon>Eukaryota</taxon>
        <taxon>Viridiplantae</taxon>
        <taxon>Streptophyta</taxon>
        <taxon>Embryophyta</taxon>
        <taxon>Tracheophyta</taxon>
        <taxon>Spermatophyta</taxon>
        <taxon>Magnoliopsida</taxon>
        <taxon>eudicotyledons</taxon>
        <taxon>Gunneridae</taxon>
        <taxon>Pentapetalae</taxon>
        <taxon>rosids</taxon>
        <taxon>fabids</taxon>
        <taxon>Fabales</taxon>
        <taxon>Fabaceae</taxon>
        <taxon>Papilionoideae</taxon>
        <taxon>50 kb inversion clade</taxon>
        <taxon>NPAAA clade</taxon>
        <taxon>indigoferoid/millettioid clade</taxon>
        <taxon>Phaseoleae</taxon>
        <taxon>Glycine</taxon>
        <taxon>Glycine subgen. Soja</taxon>
    </lineage>
</organism>
<dbReference type="PANTHER" id="PTHR33384:SF52">
    <property type="entry name" value="DUF3741 DOMAIN-CONTAINING PROTEIN"/>
    <property type="match status" value="1"/>
</dbReference>
<accession>A0A0B2PIT9</accession>
<dbReference type="PANTHER" id="PTHR33384">
    <property type="entry name" value="EXPRESSED PROTEIN"/>
    <property type="match status" value="1"/>
</dbReference>
<evidence type="ECO:0000313" key="3">
    <source>
        <dbReference type="Proteomes" id="UP000289340"/>
    </source>
</evidence>
<gene>
    <name evidence="2" type="ORF">D0Y65_050487</name>
    <name evidence="1" type="ORF">glysoja_033476</name>
</gene>
<evidence type="ECO:0000313" key="2">
    <source>
        <dbReference type="EMBL" id="RZB46477.1"/>
    </source>
</evidence>
<reference evidence="1" key="1">
    <citation type="submission" date="2014-07" db="EMBL/GenBank/DDBJ databases">
        <title>Identification of a novel salt tolerance gene in wild soybean by whole-genome sequencing.</title>
        <authorList>
            <person name="Lam H.-M."/>
            <person name="Qi X."/>
            <person name="Li M.-W."/>
            <person name="Liu X."/>
            <person name="Xie M."/>
            <person name="Ni M."/>
            <person name="Xu X."/>
        </authorList>
    </citation>
    <scope>NUCLEOTIDE SEQUENCE [LARGE SCALE GENOMIC DNA]</scope>
    <source>
        <tissue evidence="1">Root</tissue>
    </source>
</reference>
<dbReference type="Proteomes" id="UP000289340">
    <property type="component" value="Chromosome 19"/>
</dbReference>
<dbReference type="EMBL" id="KN666996">
    <property type="protein sequence ID" value="KHN07523.1"/>
    <property type="molecule type" value="Genomic_DNA"/>
</dbReference>
<sequence length="233" mass="25385">MNSKPLVSVFPLPCFDSNVPRINNPVTEDDVSGIHGDITDQRLGIDESDAFYCGIKLILKMNCYGLQQNAFAACEEMRGPVNFVEQKEPVICPKPRRVGVVSNMPMRHLRWHFNPQAEGSDSKAGAELLEIMFKKESHGEEFSNQVASSPPFFCGSPPGRAANPLVQDARFGDEKLCPTLLISSPSGLLSPSSASRKGGCVRMSFGLKPAAVRVDGFDCLNKDCQNSRIPVVA</sequence>
<dbReference type="AlphaFoldDB" id="A0A0B2PIT9"/>
<reference evidence="2 3" key="2">
    <citation type="submission" date="2018-09" db="EMBL/GenBank/DDBJ databases">
        <title>A high-quality reference genome of wild soybean provides a powerful tool to mine soybean genomes.</title>
        <authorList>
            <person name="Xie M."/>
            <person name="Chung C.Y.L."/>
            <person name="Li M.-W."/>
            <person name="Wong F.-L."/>
            <person name="Chan T.-F."/>
            <person name="Lam H.-M."/>
        </authorList>
    </citation>
    <scope>NUCLEOTIDE SEQUENCE [LARGE SCALE GENOMIC DNA]</scope>
    <source>
        <strain evidence="3">cv. W05</strain>
        <tissue evidence="2">Hypocotyl of etiolated seedlings</tissue>
    </source>
</reference>
<dbReference type="EMBL" id="QZWG01000019">
    <property type="protein sequence ID" value="RZB46477.1"/>
    <property type="molecule type" value="Genomic_DNA"/>
</dbReference>
<evidence type="ECO:0000313" key="1">
    <source>
        <dbReference type="EMBL" id="KHN07523.1"/>
    </source>
</evidence>
<dbReference type="Proteomes" id="UP000053555">
    <property type="component" value="Unassembled WGS sequence"/>
</dbReference>
<protein>
    <submittedName>
        <fullName evidence="1">Uncharacterized protein</fullName>
    </submittedName>
</protein>
<name>A0A0B2PIT9_GLYSO</name>
<proteinExistence type="predicted"/>
<keyword evidence="3" id="KW-1185">Reference proteome</keyword>